<name>A0A4C1T5E7_EUMVA</name>
<sequence length="84" mass="8854">MRMNLSLERDGHPLPGAVQGGRPRCGGASADRSRPAAYHSEFFGLGCKIVQLWPTVLLAALAARLAVQFKPTLCSSTCTGLALS</sequence>
<evidence type="ECO:0000313" key="2">
    <source>
        <dbReference type="EMBL" id="GBP08687.1"/>
    </source>
</evidence>
<keyword evidence="3" id="KW-1185">Reference proteome</keyword>
<proteinExistence type="predicted"/>
<dbReference type="Proteomes" id="UP000299102">
    <property type="component" value="Unassembled WGS sequence"/>
</dbReference>
<dbReference type="AlphaFoldDB" id="A0A4C1T5E7"/>
<dbReference type="EMBL" id="BGZK01000032">
    <property type="protein sequence ID" value="GBP08687.1"/>
    <property type="molecule type" value="Genomic_DNA"/>
</dbReference>
<evidence type="ECO:0000313" key="3">
    <source>
        <dbReference type="Proteomes" id="UP000299102"/>
    </source>
</evidence>
<comment type="caution">
    <text evidence="2">The sequence shown here is derived from an EMBL/GenBank/DDBJ whole genome shotgun (WGS) entry which is preliminary data.</text>
</comment>
<reference evidence="2 3" key="1">
    <citation type="journal article" date="2019" name="Commun. Biol.">
        <title>The bagworm genome reveals a unique fibroin gene that provides high tensile strength.</title>
        <authorList>
            <person name="Kono N."/>
            <person name="Nakamura H."/>
            <person name="Ohtoshi R."/>
            <person name="Tomita M."/>
            <person name="Numata K."/>
            <person name="Arakawa K."/>
        </authorList>
    </citation>
    <scope>NUCLEOTIDE SEQUENCE [LARGE SCALE GENOMIC DNA]</scope>
</reference>
<accession>A0A4C1T5E7</accession>
<gene>
    <name evidence="2" type="ORF">EVAR_7283_1</name>
</gene>
<organism evidence="2 3">
    <name type="scientific">Eumeta variegata</name>
    <name type="common">Bagworm moth</name>
    <name type="synonym">Eumeta japonica</name>
    <dbReference type="NCBI Taxonomy" id="151549"/>
    <lineage>
        <taxon>Eukaryota</taxon>
        <taxon>Metazoa</taxon>
        <taxon>Ecdysozoa</taxon>
        <taxon>Arthropoda</taxon>
        <taxon>Hexapoda</taxon>
        <taxon>Insecta</taxon>
        <taxon>Pterygota</taxon>
        <taxon>Neoptera</taxon>
        <taxon>Endopterygota</taxon>
        <taxon>Lepidoptera</taxon>
        <taxon>Glossata</taxon>
        <taxon>Ditrysia</taxon>
        <taxon>Tineoidea</taxon>
        <taxon>Psychidae</taxon>
        <taxon>Oiketicinae</taxon>
        <taxon>Eumeta</taxon>
    </lineage>
</organism>
<evidence type="ECO:0000256" key="1">
    <source>
        <dbReference type="SAM" id="MobiDB-lite"/>
    </source>
</evidence>
<feature type="region of interest" description="Disordered" evidence="1">
    <location>
        <begin position="1"/>
        <end position="30"/>
    </location>
</feature>
<protein>
    <submittedName>
        <fullName evidence="2">Uncharacterized protein</fullName>
    </submittedName>
</protein>